<sequence>MLLRRSAVQRIAGAPRGGRPALAAPLRRTALLPAPRASPDAEQRAASYYSGQPTPRLNGDGRVGHEGNGTGGGAADAAASTALEPAAHAGGALAPIPERVPVQFITHYVTSYGQILKVVGDAEELGAWSPERAPSMTWNEGHRWTLDTELPTTGPVNFKVVMAQDDGWVRWEEGEGDRSVDVAAVAAGAGGDGVPAEALGVACSWGDTAGTRVAATPDRSALRRRLRDVEARVAAVQQKRRRGGSRRAARKLAQRSGAAAEPEAAPVAAAAPPPQVQAPLLDPSELPPIGGAAPAAGAFGRLVGEVVGPAGLRAAAADAADADADAEPSPAERVLAATVEQLLAAASDALAAEAAPARDVAMGAAECAAQRAASLLGELASATAALEREAGLSATDVAALLTSAVGAAAAGQLPAAVRTASAAAEVAGQGAPADAPQPATAKGAGAAAARWRSAVSSVLAEVRAPDGSLVFSADSLSVQVDAQDLLLAALERARARAKAAAAVADAEAPEPAAPAVATAAVF</sequence>
<comment type="caution">
    <text evidence="3">The sequence shown here is derived from an EMBL/GenBank/DDBJ whole genome shotgun (WGS) entry which is preliminary data.</text>
</comment>
<dbReference type="GO" id="GO:2001070">
    <property type="term" value="F:starch binding"/>
    <property type="evidence" value="ECO:0007669"/>
    <property type="project" value="InterPro"/>
</dbReference>
<dbReference type="SMART" id="SM01065">
    <property type="entry name" value="CBM_2"/>
    <property type="match status" value="1"/>
</dbReference>
<gene>
    <name evidence="3" type="ORF">Rsub_12525</name>
</gene>
<feature type="compositionally biased region" description="Low complexity" evidence="1">
    <location>
        <begin position="12"/>
        <end position="37"/>
    </location>
</feature>
<feature type="domain" description="CBM20" evidence="2">
    <location>
        <begin position="94"/>
        <end position="207"/>
    </location>
</feature>
<dbReference type="OrthoDB" id="546181at2759"/>
<reference evidence="3 4" key="1">
    <citation type="journal article" date="2018" name="Sci. Rep.">
        <title>Raphidocelis subcapitata (=Pseudokirchneriella subcapitata) provides an insight into genome evolution and environmental adaptations in the Sphaeropleales.</title>
        <authorList>
            <person name="Suzuki S."/>
            <person name="Yamaguchi H."/>
            <person name="Nakajima N."/>
            <person name="Kawachi M."/>
        </authorList>
    </citation>
    <scope>NUCLEOTIDE SEQUENCE [LARGE SCALE GENOMIC DNA]</scope>
    <source>
        <strain evidence="3 4">NIES-35</strain>
    </source>
</reference>
<proteinExistence type="predicted"/>
<dbReference type="InterPro" id="IPR013783">
    <property type="entry name" value="Ig-like_fold"/>
</dbReference>
<dbReference type="EMBL" id="BDRX01000171">
    <property type="protein sequence ID" value="GBF99750.1"/>
    <property type="molecule type" value="Genomic_DNA"/>
</dbReference>
<dbReference type="PANTHER" id="PTHR15048">
    <property type="entry name" value="STARCH-BINDING DOMAIN-CONTAINING PROTEIN 1"/>
    <property type="match status" value="1"/>
</dbReference>
<evidence type="ECO:0000313" key="3">
    <source>
        <dbReference type="EMBL" id="GBF99750.1"/>
    </source>
</evidence>
<dbReference type="Pfam" id="PF00686">
    <property type="entry name" value="CBM_20"/>
    <property type="match status" value="1"/>
</dbReference>
<dbReference type="SUPFAM" id="SSF49452">
    <property type="entry name" value="Starch-binding domain-like"/>
    <property type="match status" value="1"/>
</dbReference>
<dbReference type="InterPro" id="IPR002044">
    <property type="entry name" value="CBM20"/>
</dbReference>
<dbReference type="PANTHER" id="PTHR15048:SF0">
    <property type="entry name" value="STARCH-BINDING DOMAIN-CONTAINING PROTEIN 1"/>
    <property type="match status" value="1"/>
</dbReference>
<evidence type="ECO:0000259" key="2">
    <source>
        <dbReference type="PROSITE" id="PS51166"/>
    </source>
</evidence>
<feature type="region of interest" description="Disordered" evidence="1">
    <location>
        <begin position="1"/>
        <end position="78"/>
    </location>
</feature>
<dbReference type="InParanoid" id="A0A2V0PP23"/>
<dbReference type="STRING" id="307507.A0A2V0PP23"/>
<dbReference type="PROSITE" id="PS51166">
    <property type="entry name" value="CBM20"/>
    <property type="match status" value="1"/>
</dbReference>
<accession>A0A2V0PP23</accession>
<protein>
    <recommendedName>
        <fullName evidence="2">CBM20 domain-containing protein</fullName>
    </recommendedName>
</protein>
<feature type="compositionally biased region" description="Basic residues" evidence="1">
    <location>
        <begin position="238"/>
        <end position="253"/>
    </location>
</feature>
<dbReference type="Gene3D" id="2.60.40.10">
    <property type="entry name" value="Immunoglobulins"/>
    <property type="match status" value="1"/>
</dbReference>
<evidence type="ECO:0000313" key="4">
    <source>
        <dbReference type="Proteomes" id="UP000247498"/>
    </source>
</evidence>
<dbReference type="GO" id="GO:0016020">
    <property type="term" value="C:membrane"/>
    <property type="evidence" value="ECO:0007669"/>
    <property type="project" value="TreeGrafter"/>
</dbReference>
<dbReference type="Proteomes" id="UP000247498">
    <property type="component" value="Unassembled WGS sequence"/>
</dbReference>
<name>A0A2V0PP23_9CHLO</name>
<dbReference type="InterPro" id="IPR013784">
    <property type="entry name" value="Carb-bd-like_fold"/>
</dbReference>
<feature type="region of interest" description="Disordered" evidence="1">
    <location>
        <begin position="235"/>
        <end position="287"/>
    </location>
</feature>
<organism evidence="3 4">
    <name type="scientific">Raphidocelis subcapitata</name>
    <dbReference type="NCBI Taxonomy" id="307507"/>
    <lineage>
        <taxon>Eukaryota</taxon>
        <taxon>Viridiplantae</taxon>
        <taxon>Chlorophyta</taxon>
        <taxon>core chlorophytes</taxon>
        <taxon>Chlorophyceae</taxon>
        <taxon>CS clade</taxon>
        <taxon>Sphaeropleales</taxon>
        <taxon>Selenastraceae</taxon>
        <taxon>Raphidocelis</taxon>
    </lineage>
</organism>
<feature type="compositionally biased region" description="Low complexity" evidence="1">
    <location>
        <begin position="258"/>
        <end position="270"/>
    </location>
</feature>
<evidence type="ECO:0000256" key="1">
    <source>
        <dbReference type="SAM" id="MobiDB-lite"/>
    </source>
</evidence>
<keyword evidence="4" id="KW-1185">Reference proteome</keyword>
<dbReference type="AlphaFoldDB" id="A0A2V0PP23"/>